<accession>A0A7X5HV00</accession>
<dbReference type="InterPro" id="IPR001789">
    <property type="entry name" value="Sig_transdc_resp-reg_receiver"/>
</dbReference>
<keyword evidence="3" id="KW-0597">Phosphoprotein</keyword>
<gene>
    <name evidence="6" type="ORF">GXN74_05175</name>
</gene>
<dbReference type="CDD" id="cd17532">
    <property type="entry name" value="REC_LytTR_AlgR-like"/>
    <property type="match status" value="1"/>
</dbReference>
<dbReference type="SMART" id="SM00850">
    <property type="entry name" value="LytTR"/>
    <property type="match status" value="1"/>
</dbReference>
<dbReference type="EMBL" id="JAAEEH010000010">
    <property type="protein sequence ID" value="NDL67138.1"/>
    <property type="molecule type" value="Genomic_DNA"/>
</dbReference>
<evidence type="ECO:0000256" key="2">
    <source>
        <dbReference type="ARBA" id="ARBA00024867"/>
    </source>
</evidence>
<proteinExistence type="predicted"/>
<reference evidence="6 7" key="1">
    <citation type="submission" date="2020-01" db="EMBL/GenBank/DDBJ databases">
        <title>Anaeroalcalibacter tamaniensis gen. nov., sp. nov., moderately halophilic strictly anaerobic fermenter bacterium from mud volcano of Taman peninsula.</title>
        <authorList>
            <person name="Frolova A."/>
            <person name="Merkel A.Y."/>
            <person name="Slobodkin A.I."/>
        </authorList>
    </citation>
    <scope>NUCLEOTIDE SEQUENCE [LARGE SCALE GENOMIC DNA]</scope>
    <source>
        <strain evidence="6 7">F-3ap</strain>
    </source>
</reference>
<feature type="domain" description="HTH LytTR-type" evidence="5">
    <location>
        <begin position="150"/>
        <end position="255"/>
    </location>
</feature>
<evidence type="ECO:0000259" key="4">
    <source>
        <dbReference type="PROSITE" id="PS50110"/>
    </source>
</evidence>
<dbReference type="GO" id="GO:0000156">
    <property type="term" value="F:phosphorelay response regulator activity"/>
    <property type="evidence" value="ECO:0007669"/>
    <property type="project" value="InterPro"/>
</dbReference>
<dbReference type="Pfam" id="PF04397">
    <property type="entry name" value="LytTR"/>
    <property type="match status" value="1"/>
</dbReference>
<dbReference type="PANTHER" id="PTHR37299:SF1">
    <property type="entry name" value="STAGE 0 SPORULATION PROTEIN A HOMOLOG"/>
    <property type="match status" value="1"/>
</dbReference>
<protein>
    <recommendedName>
        <fullName evidence="1">Stage 0 sporulation protein A homolog</fullName>
    </recommendedName>
</protein>
<dbReference type="PANTHER" id="PTHR37299">
    <property type="entry name" value="TRANSCRIPTIONAL REGULATOR-RELATED"/>
    <property type="match status" value="1"/>
</dbReference>
<evidence type="ECO:0000313" key="7">
    <source>
        <dbReference type="Proteomes" id="UP000461585"/>
    </source>
</evidence>
<evidence type="ECO:0000313" key="6">
    <source>
        <dbReference type="EMBL" id="NDL67138.1"/>
    </source>
</evidence>
<evidence type="ECO:0000259" key="5">
    <source>
        <dbReference type="PROSITE" id="PS50930"/>
    </source>
</evidence>
<sequence length="255" mass="29117">MAIKVMLVDDELPALEELAYMLETYSGLEVIGKWTNPLKALQQIILEEPDAVFLDVNMPEMDGFLLAEQLLKLRQKPLVVFVTAYDQYAVNAFELNAVDYVLKPVMEDRLAKTIGRLTEQYRLRKKEEVPDPALEKLLRSHRSAHPVPKLPLWKGDRIHLVNPSKIICCVAGVGGTLIHTAKETYTTQDTLSQLEAVLGTAKFFRCHRSYLINVDAVETVIPWFNNTYAVRMPQVDEDIPVSRRNLKAFKQIFHL</sequence>
<dbReference type="InterPro" id="IPR007492">
    <property type="entry name" value="LytTR_DNA-bd_dom"/>
</dbReference>
<dbReference type="PROSITE" id="PS50110">
    <property type="entry name" value="RESPONSE_REGULATORY"/>
    <property type="match status" value="1"/>
</dbReference>
<feature type="domain" description="Response regulatory" evidence="4">
    <location>
        <begin position="4"/>
        <end position="118"/>
    </location>
</feature>
<dbReference type="Pfam" id="PF00072">
    <property type="entry name" value="Response_reg"/>
    <property type="match status" value="1"/>
</dbReference>
<dbReference type="GO" id="GO:0003677">
    <property type="term" value="F:DNA binding"/>
    <property type="evidence" value="ECO:0007669"/>
    <property type="project" value="InterPro"/>
</dbReference>
<evidence type="ECO:0000256" key="3">
    <source>
        <dbReference type="PROSITE-ProRule" id="PRU00169"/>
    </source>
</evidence>
<dbReference type="PROSITE" id="PS50930">
    <property type="entry name" value="HTH_LYTTR"/>
    <property type="match status" value="1"/>
</dbReference>
<dbReference type="InterPro" id="IPR046947">
    <property type="entry name" value="LytR-like"/>
</dbReference>
<feature type="modified residue" description="4-aspartylphosphate" evidence="3">
    <location>
        <position position="55"/>
    </location>
</feature>
<dbReference type="Gene3D" id="3.40.50.2300">
    <property type="match status" value="1"/>
</dbReference>
<comment type="function">
    <text evidence="2">May play the central regulatory role in sporulation. It may be an element of the effector pathway responsible for the activation of sporulation genes in response to nutritional stress. Spo0A may act in concert with spo0H (a sigma factor) to control the expression of some genes that are critical to the sporulation process.</text>
</comment>
<dbReference type="AlphaFoldDB" id="A0A7X5HV00"/>
<organism evidence="6 7">
    <name type="scientific">Anaerotalea alkaliphila</name>
    <dbReference type="NCBI Taxonomy" id="2662126"/>
    <lineage>
        <taxon>Bacteria</taxon>
        <taxon>Bacillati</taxon>
        <taxon>Bacillota</taxon>
        <taxon>Clostridia</taxon>
        <taxon>Eubacteriales</taxon>
        <taxon>Anaerotalea</taxon>
    </lineage>
</organism>
<dbReference type="SMART" id="SM00448">
    <property type="entry name" value="REC"/>
    <property type="match status" value="1"/>
</dbReference>
<name>A0A7X5HV00_9FIRM</name>
<evidence type="ECO:0000256" key="1">
    <source>
        <dbReference type="ARBA" id="ARBA00018672"/>
    </source>
</evidence>
<dbReference type="SUPFAM" id="SSF52172">
    <property type="entry name" value="CheY-like"/>
    <property type="match status" value="1"/>
</dbReference>
<dbReference type="RefSeq" id="WP_162369867.1">
    <property type="nucleotide sequence ID" value="NZ_JAAEEH010000010.1"/>
</dbReference>
<dbReference type="Gene3D" id="2.40.50.1020">
    <property type="entry name" value="LytTr DNA-binding domain"/>
    <property type="match status" value="1"/>
</dbReference>
<comment type="caution">
    <text evidence="6">The sequence shown here is derived from an EMBL/GenBank/DDBJ whole genome shotgun (WGS) entry which is preliminary data.</text>
</comment>
<keyword evidence="7" id="KW-1185">Reference proteome</keyword>
<dbReference type="InterPro" id="IPR011006">
    <property type="entry name" value="CheY-like_superfamily"/>
</dbReference>
<dbReference type="Proteomes" id="UP000461585">
    <property type="component" value="Unassembled WGS sequence"/>
</dbReference>